<name>A5CYS4_PELTS</name>
<dbReference type="Pfam" id="PF20250">
    <property type="entry name" value="FapA_N"/>
    <property type="match status" value="1"/>
</dbReference>
<feature type="domain" description="Flagellar Assembly Protein A N-terminal region" evidence="1">
    <location>
        <begin position="105"/>
        <end position="293"/>
    </location>
</feature>
<evidence type="ECO:0000313" key="2">
    <source>
        <dbReference type="EMBL" id="BAF60877.1"/>
    </source>
</evidence>
<dbReference type="STRING" id="370438.PTH_2696"/>
<dbReference type="PANTHER" id="PTHR38032">
    <property type="entry name" value="POLYMERASE-RELATED"/>
    <property type="match status" value="1"/>
</dbReference>
<evidence type="ECO:0000259" key="1">
    <source>
        <dbReference type="Pfam" id="PF20250"/>
    </source>
</evidence>
<reference evidence="3" key="1">
    <citation type="journal article" date="2008" name="Genome Res.">
        <title>The genome of Pelotomaculum thermopropionicum reveals niche-associated evolution in anaerobic microbiota.</title>
        <authorList>
            <person name="Kosaka T."/>
            <person name="Kato S."/>
            <person name="Shimoyama T."/>
            <person name="Ishii S."/>
            <person name="Abe T."/>
            <person name="Watanabe K."/>
        </authorList>
    </citation>
    <scope>NUCLEOTIDE SEQUENCE [LARGE SCALE GENOMIC DNA]</scope>
    <source>
        <strain evidence="3">DSM 13744 / JCM 10971 / SI</strain>
    </source>
</reference>
<dbReference type="InterPro" id="IPR046865">
    <property type="entry name" value="FapA_b_solenoid"/>
</dbReference>
<dbReference type="Proteomes" id="UP000006556">
    <property type="component" value="Chromosome"/>
</dbReference>
<evidence type="ECO:0000313" key="3">
    <source>
        <dbReference type="Proteomes" id="UP000006556"/>
    </source>
</evidence>
<dbReference type="PANTHER" id="PTHR38032:SF1">
    <property type="entry name" value="RNA-BINDING PROTEIN KHPB N-TERMINAL DOMAIN-CONTAINING PROTEIN"/>
    <property type="match status" value="1"/>
</dbReference>
<gene>
    <name evidence="2" type="ordered locus">PTH_2696</name>
</gene>
<proteinExistence type="predicted"/>
<dbReference type="EMBL" id="AP009389">
    <property type="protein sequence ID" value="BAF60877.1"/>
    <property type="molecule type" value="Genomic_DNA"/>
</dbReference>
<dbReference type="eggNOG" id="COG1315">
    <property type="taxonomic scope" value="Bacteria"/>
</dbReference>
<dbReference type="KEGG" id="pth:PTH_2696"/>
<organism evidence="2 3">
    <name type="scientific">Pelotomaculum thermopropionicum (strain DSM 13744 / JCM 10971 / SI)</name>
    <dbReference type="NCBI Taxonomy" id="370438"/>
    <lineage>
        <taxon>Bacteria</taxon>
        <taxon>Bacillati</taxon>
        <taxon>Bacillota</taxon>
        <taxon>Clostridia</taxon>
        <taxon>Eubacteriales</taxon>
        <taxon>Desulfotomaculaceae</taxon>
        <taxon>Pelotomaculum</taxon>
    </lineage>
</organism>
<dbReference type="Pfam" id="PF03961">
    <property type="entry name" value="FapA"/>
    <property type="match status" value="1"/>
</dbReference>
<protein>
    <recommendedName>
        <fullName evidence="1">Flagellar Assembly Protein A N-terminal region domain-containing protein</fullName>
    </recommendedName>
</protein>
<accession>A5CYS4</accession>
<dbReference type="InterPro" id="IPR005646">
    <property type="entry name" value="FapA"/>
</dbReference>
<dbReference type="InterPro" id="IPR046866">
    <property type="entry name" value="FapA_N"/>
</dbReference>
<dbReference type="AlphaFoldDB" id="A5CYS4"/>
<dbReference type="HOGENOM" id="CLU_015044_0_0_9"/>
<sequence length="629" mass="68887">MISEKEIIRILEEALTEDVVGLSDNTIARSSETDIKSGAAWVKDGRIYVRDPADSGEMATIIPVPEIDLYVNGVLCRDKVQVSSADLIETKSFKRVIDGKCWIELTNDKMEAFLVVEPSRVITHYLIDQEPHAHLYLKTLQKEELKSPLDVKQLMEMLFKENVVVGVDLSEVVKVMDKPGKVRVTIARGEPPEPSVDEKVEIFFPQENDFAPVIKEDGRVDYYNIKNIICVEEGALLAQKHPGVMGRPGRNVCGEVVLSPPPRNVILRAGKGAVLSEDGSKVVACKSGRPVLQRLGRIYLISVEDVLVHNGDVGIETGNILFNGSLVIVRGNVRESMTVGTTGIIEVDGIVSGARVAAYDRVHIEGNAINSIVNAGLSREFLKEVLACIASLEKDIKKIINVMSLPAFQSAVRKAGISYGYLLKLMIEKKLVSLPAILENLDNLFKTLFLGVPEELEKVFIACRRLLADPYQFISKENLCWILQSIKLAEDYFKSRKTKKANLEIGGAINCHIRATGDVTIRGKGCFNTVINAEGNVRINGVFRGGEIYAGGSVIIGEAGAELGVRTIIEAGERGTVTIGECNEGVIIRIGRRMGRIIGRINGLKAALDVNGNLQINSYKFLTDAGRAN</sequence>
<keyword evidence="3" id="KW-1185">Reference proteome</keyword>